<name>A0ABW0A9E9_9ACTN</name>
<dbReference type="Proteomes" id="UP001596160">
    <property type="component" value="Unassembled WGS sequence"/>
</dbReference>
<feature type="transmembrane region" description="Helical" evidence="1">
    <location>
        <begin position="28"/>
        <end position="52"/>
    </location>
</feature>
<comment type="caution">
    <text evidence="2">The sequence shown here is derived from an EMBL/GenBank/DDBJ whole genome shotgun (WGS) entry which is preliminary data.</text>
</comment>
<organism evidence="2 3">
    <name type="scientific">Streptomyces amakusaensis</name>
    <dbReference type="NCBI Taxonomy" id="67271"/>
    <lineage>
        <taxon>Bacteria</taxon>
        <taxon>Bacillati</taxon>
        <taxon>Actinomycetota</taxon>
        <taxon>Actinomycetes</taxon>
        <taxon>Kitasatosporales</taxon>
        <taxon>Streptomycetaceae</taxon>
        <taxon>Streptomyces</taxon>
    </lineage>
</organism>
<reference evidence="3" key="1">
    <citation type="journal article" date="2019" name="Int. J. Syst. Evol. Microbiol.">
        <title>The Global Catalogue of Microorganisms (GCM) 10K type strain sequencing project: providing services to taxonomists for standard genome sequencing and annotation.</title>
        <authorList>
            <consortium name="The Broad Institute Genomics Platform"/>
            <consortium name="The Broad Institute Genome Sequencing Center for Infectious Disease"/>
            <person name="Wu L."/>
            <person name="Ma J."/>
        </authorList>
    </citation>
    <scope>NUCLEOTIDE SEQUENCE [LARGE SCALE GENOMIC DNA]</scope>
    <source>
        <strain evidence="3">PCU 266</strain>
    </source>
</reference>
<keyword evidence="1" id="KW-0472">Membrane</keyword>
<keyword evidence="1" id="KW-0812">Transmembrane</keyword>
<keyword evidence="1" id="KW-1133">Transmembrane helix</keyword>
<accession>A0ABW0A9E9</accession>
<sequence length="426" mass="46631">MSHPRATTEAPDGDGPCEVRFRRAVTALMIAGLLGSMILLIVIGSADAFAALTFAGRVTGFLFVASGLVQGAAAAAAFDYWGKRRWRHSGAVTLIGALIALFTSGLLVLLWFQEREYTPYALAYFPLLCWSLWALRLLGGERAWRGIPHPKGFAAGVTATALLASTNLAYSAVYQPYSLPVQFAVDITFGNPVMDPGRKIVNLPVTIRTENTGKVASYILNSSYQVMGRSAAFEEKSRDLTGWKTDVKRRFDAERYVGPAREEIINTGPVIRAGTWLETGDVQVEQRVAQIPANAGYDLVRATTVIALLRKDRGKIGPEFEIPRHSWDPDQARFFACPPECEDQVLHSGRVVHNNNIVNVTREPRHVYSRWTTGKDSTHVRLTISPAKSKGKASADDESYDQYGVFWVGSGVATVPFAALTDPAPE</sequence>
<feature type="transmembrane region" description="Helical" evidence="1">
    <location>
        <begin position="117"/>
        <end position="135"/>
    </location>
</feature>
<dbReference type="EMBL" id="JBHSKP010000001">
    <property type="protein sequence ID" value="MFC5150385.1"/>
    <property type="molecule type" value="Genomic_DNA"/>
</dbReference>
<evidence type="ECO:0000313" key="3">
    <source>
        <dbReference type="Proteomes" id="UP001596160"/>
    </source>
</evidence>
<dbReference type="RefSeq" id="WP_344472305.1">
    <property type="nucleotide sequence ID" value="NZ_BAAASB010000002.1"/>
</dbReference>
<evidence type="ECO:0000313" key="2">
    <source>
        <dbReference type="EMBL" id="MFC5150385.1"/>
    </source>
</evidence>
<proteinExistence type="predicted"/>
<gene>
    <name evidence="2" type="ORF">ACFPRH_01395</name>
</gene>
<feature type="transmembrane region" description="Helical" evidence="1">
    <location>
        <begin position="58"/>
        <end position="78"/>
    </location>
</feature>
<keyword evidence="3" id="KW-1185">Reference proteome</keyword>
<feature type="transmembrane region" description="Helical" evidence="1">
    <location>
        <begin position="90"/>
        <end position="111"/>
    </location>
</feature>
<protein>
    <submittedName>
        <fullName evidence="2">DUF308 domain-containing protein</fullName>
    </submittedName>
</protein>
<evidence type="ECO:0000256" key="1">
    <source>
        <dbReference type="SAM" id="Phobius"/>
    </source>
</evidence>